<keyword evidence="1 8" id="KW-0004">4Fe-4S</keyword>
<dbReference type="EC" id="2.8.4.4" evidence="8"/>
<feature type="binding site" evidence="8">
    <location>
        <position position="164"/>
    </location>
    <ligand>
        <name>[4Fe-4S] cluster</name>
        <dbReference type="ChEBI" id="CHEBI:49883"/>
        <label>2</label>
        <note>4Fe-4S-S-AdoMet</note>
    </ligand>
</feature>
<keyword evidence="6 8" id="KW-0408">Iron</keyword>
<dbReference type="GO" id="GO:0005829">
    <property type="term" value="C:cytosol"/>
    <property type="evidence" value="ECO:0007669"/>
    <property type="project" value="TreeGrafter"/>
</dbReference>
<evidence type="ECO:0000256" key="2">
    <source>
        <dbReference type="ARBA" id="ARBA00022490"/>
    </source>
</evidence>
<dbReference type="SFLD" id="SFLDG01082">
    <property type="entry name" value="B12-binding_domain_containing"/>
    <property type="match status" value="1"/>
</dbReference>
<dbReference type="EMBL" id="CP032416">
    <property type="protein sequence ID" value="AYD40082.1"/>
    <property type="molecule type" value="Genomic_DNA"/>
</dbReference>
<evidence type="ECO:0000256" key="3">
    <source>
        <dbReference type="ARBA" id="ARBA00022679"/>
    </source>
</evidence>
<keyword evidence="3 8" id="KW-0808">Transferase</keyword>
<feature type="binding site" evidence="8">
    <location>
        <position position="82"/>
    </location>
    <ligand>
        <name>[4Fe-4S] cluster</name>
        <dbReference type="ChEBI" id="CHEBI:49883"/>
        <label>1</label>
    </ligand>
</feature>
<dbReference type="Pfam" id="PF18693">
    <property type="entry name" value="TRAM_2"/>
    <property type="match status" value="1"/>
</dbReference>
<evidence type="ECO:0000259" key="10">
    <source>
        <dbReference type="PROSITE" id="PS51449"/>
    </source>
</evidence>
<dbReference type="PROSITE" id="PS01278">
    <property type="entry name" value="MTTASE_RADICAL"/>
    <property type="match status" value="1"/>
</dbReference>
<dbReference type="InterPro" id="IPR023404">
    <property type="entry name" value="rSAM_horseshoe"/>
</dbReference>
<feature type="domain" description="Radical SAM core" evidence="11">
    <location>
        <begin position="143"/>
        <end position="373"/>
    </location>
</feature>
<feature type="binding site" evidence="8">
    <location>
        <position position="157"/>
    </location>
    <ligand>
        <name>[4Fe-4S] cluster</name>
        <dbReference type="ChEBI" id="CHEBI:49883"/>
        <label>2</label>
        <note>4Fe-4S-S-AdoMet</note>
    </ligand>
</feature>
<evidence type="ECO:0000313" key="13">
    <source>
        <dbReference type="Proteomes" id="UP000266301"/>
    </source>
</evidence>
<gene>
    <name evidence="8 12" type="primary">rimO</name>
    <name evidence="12" type="ORF">D4Z93_05940</name>
</gene>
<evidence type="ECO:0000313" key="12">
    <source>
        <dbReference type="EMBL" id="AYD40082.1"/>
    </source>
</evidence>
<dbReference type="PANTHER" id="PTHR43837">
    <property type="entry name" value="RIBOSOMAL PROTEIN S12 METHYLTHIOTRANSFERASE RIMO"/>
    <property type="match status" value="1"/>
</dbReference>
<organism evidence="12 13">
    <name type="scientific">Clostridium fermenticellae</name>
    <dbReference type="NCBI Taxonomy" id="2068654"/>
    <lineage>
        <taxon>Bacteria</taxon>
        <taxon>Bacillati</taxon>
        <taxon>Bacillota</taxon>
        <taxon>Clostridia</taxon>
        <taxon>Eubacteriales</taxon>
        <taxon>Clostridiaceae</taxon>
        <taxon>Clostridium</taxon>
    </lineage>
</organism>
<comment type="subcellular location">
    <subcellularLocation>
        <location evidence="8">Cytoplasm</location>
    </subcellularLocation>
</comment>
<dbReference type="InterPro" id="IPR005840">
    <property type="entry name" value="Ribosomal_uS12_MeSTrfase_RimO"/>
</dbReference>
<dbReference type="OrthoDB" id="9805215at2"/>
<dbReference type="GO" id="GO:0046872">
    <property type="term" value="F:metal ion binding"/>
    <property type="evidence" value="ECO:0007669"/>
    <property type="project" value="UniProtKB-KW"/>
</dbReference>
<protein>
    <recommendedName>
        <fullName evidence="8">Ribosomal protein uS12 methylthiotransferase RimO</fullName>
        <shortName evidence="8">uS12 MTTase</shortName>
        <shortName evidence="8">uS12 methylthiotransferase</shortName>
        <ecNumber evidence="8">2.8.4.4</ecNumber>
    </recommendedName>
    <alternativeName>
        <fullName evidence="8">Ribosomal protein uS12 (aspartate-C(3))-methylthiotransferase</fullName>
    </alternativeName>
    <alternativeName>
        <fullName evidence="8">Ribosome maturation factor RimO</fullName>
    </alternativeName>
</protein>
<dbReference type="PROSITE" id="PS51449">
    <property type="entry name" value="MTTASE_N"/>
    <property type="match status" value="1"/>
</dbReference>
<dbReference type="Proteomes" id="UP000266301">
    <property type="component" value="Chromosome"/>
</dbReference>
<dbReference type="FunFam" id="2.40.50.140:FF:000210">
    <property type="entry name" value="Ribosomal protein S12 methylthiotransferase RimO"/>
    <property type="match status" value="1"/>
</dbReference>
<reference evidence="12 13" key="1">
    <citation type="journal article" date="2019" name="Int. J. Syst. Evol. Microbiol.">
        <title>Clostridium fermenticellae sp. nov., isolated from the mud in a fermentation cellar for the production of the Chinese liquor, baijiu.</title>
        <authorList>
            <person name="Xu P.X."/>
            <person name="Chai L.J."/>
            <person name="Qiu T."/>
            <person name="Zhang X.J."/>
            <person name="Lu Z.M."/>
            <person name="Xiao C."/>
            <person name="Wang S.T."/>
            <person name="Shen C.H."/>
            <person name="Shi J.S."/>
            <person name="Xu Z.H."/>
        </authorList>
    </citation>
    <scope>NUCLEOTIDE SEQUENCE [LARGE SCALE GENOMIC DNA]</scope>
    <source>
        <strain evidence="12 13">JN500901</strain>
    </source>
</reference>
<dbReference type="NCBIfam" id="TIGR00089">
    <property type="entry name" value="MiaB/RimO family radical SAM methylthiotransferase"/>
    <property type="match status" value="1"/>
</dbReference>
<feature type="domain" description="TRAM" evidence="9">
    <location>
        <begin position="376"/>
        <end position="441"/>
    </location>
</feature>
<dbReference type="SMART" id="SM00729">
    <property type="entry name" value="Elp3"/>
    <property type="match status" value="1"/>
</dbReference>
<evidence type="ECO:0000256" key="5">
    <source>
        <dbReference type="ARBA" id="ARBA00022723"/>
    </source>
</evidence>
<name>A0A386H2Z3_9CLOT</name>
<keyword evidence="2 8" id="KW-0963">Cytoplasm</keyword>
<dbReference type="InterPro" id="IPR020612">
    <property type="entry name" value="Methylthiotransferase_CS"/>
</dbReference>
<feature type="domain" description="MTTase N-terminal" evidence="10">
    <location>
        <begin position="4"/>
        <end position="119"/>
    </location>
</feature>
<dbReference type="HAMAP" id="MF_01865">
    <property type="entry name" value="MTTase_RimO"/>
    <property type="match status" value="1"/>
</dbReference>
<dbReference type="FunFam" id="3.80.30.20:FF:000001">
    <property type="entry name" value="tRNA-2-methylthio-N(6)-dimethylallyladenosine synthase 2"/>
    <property type="match status" value="1"/>
</dbReference>
<dbReference type="KEGG" id="cfer:D4Z93_05940"/>
<dbReference type="SFLD" id="SFLDS00029">
    <property type="entry name" value="Radical_SAM"/>
    <property type="match status" value="1"/>
</dbReference>
<evidence type="ECO:0000256" key="8">
    <source>
        <dbReference type="HAMAP-Rule" id="MF_01865"/>
    </source>
</evidence>
<comment type="cofactor">
    <cofactor evidence="8">
        <name>[4Fe-4S] cluster</name>
        <dbReference type="ChEBI" id="CHEBI:49883"/>
    </cofactor>
    <text evidence="8">Binds 2 [4Fe-4S] clusters. One cluster is coordinated with 3 cysteines and an exchangeable S-adenosyl-L-methionine.</text>
</comment>
<keyword evidence="7 8" id="KW-0411">Iron-sulfur</keyword>
<dbReference type="InterPro" id="IPR002792">
    <property type="entry name" value="TRAM_dom"/>
</dbReference>
<dbReference type="Gene3D" id="3.80.30.20">
    <property type="entry name" value="tm_1862 like domain"/>
    <property type="match status" value="1"/>
</dbReference>
<feature type="binding site" evidence="8">
    <location>
        <position position="48"/>
    </location>
    <ligand>
        <name>[4Fe-4S] cluster</name>
        <dbReference type="ChEBI" id="CHEBI:49883"/>
        <label>1</label>
    </ligand>
</feature>
<dbReference type="SFLD" id="SFLDG01061">
    <property type="entry name" value="methylthiotransferase"/>
    <property type="match status" value="1"/>
</dbReference>
<dbReference type="SFLD" id="SFLDF00274">
    <property type="entry name" value="ribosomal_protein_S12_methylth"/>
    <property type="match status" value="1"/>
</dbReference>
<keyword evidence="5 8" id="KW-0479">Metal-binding</keyword>
<comment type="catalytic activity">
    <reaction evidence="8">
        <text>L-aspartate(89)-[ribosomal protein uS12]-hydrogen + (sulfur carrier)-SH + AH2 + 2 S-adenosyl-L-methionine = 3-methylsulfanyl-L-aspartate(89)-[ribosomal protein uS12]-hydrogen + (sulfur carrier)-H + 5'-deoxyadenosine + L-methionine + A + S-adenosyl-L-homocysteine + 2 H(+)</text>
        <dbReference type="Rhea" id="RHEA:37087"/>
        <dbReference type="Rhea" id="RHEA-COMP:10460"/>
        <dbReference type="Rhea" id="RHEA-COMP:10461"/>
        <dbReference type="Rhea" id="RHEA-COMP:14737"/>
        <dbReference type="Rhea" id="RHEA-COMP:14739"/>
        <dbReference type="ChEBI" id="CHEBI:13193"/>
        <dbReference type="ChEBI" id="CHEBI:15378"/>
        <dbReference type="ChEBI" id="CHEBI:17319"/>
        <dbReference type="ChEBI" id="CHEBI:17499"/>
        <dbReference type="ChEBI" id="CHEBI:29917"/>
        <dbReference type="ChEBI" id="CHEBI:29961"/>
        <dbReference type="ChEBI" id="CHEBI:57844"/>
        <dbReference type="ChEBI" id="CHEBI:57856"/>
        <dbReference type="ChEBI" id="CHEBI:59789"/>
        <dbReference type="ChEBI" id="CHEBI:64428"/>
        <dbReference type="ChEBI" id="CHEBI:73599"/>
        <dbReference type="EC" id="2.8.4.4"/>
    </reaction>
</comment>
<dbReference type="GO" id="GO:0035600">
    <property type="term" value="P:tRNA methylthiolation"/>
    <property type="evidence" value="ECO:0007669"/>
    <property type="project" value="UniProtKB-ARBA"/>
</dbReference>
<keyword evidence="12" id="KW-0689">Ribosomal protein</keyword>
<dbReference type="PANTHER" id="PTHR43837:SF1">
    <property type="entry name" value="RIBOSOMAL PROTEIN US12 METHYLTHIOTRANSFERASE RIMO"/>
    <property type="match status" value="1"/>
</dbReference>
<evidence type="ECO:0000256" key="4">
    <source>
        <dbReference type="ARBA" id="ARBA00022691"/>
    </source>
</evidence>
<dbReference type="Gene3D" id="3.40.50.12160">
    <property type="entry name" value="Methylthiotransferase, N-terminal domain"/>
    <property type="match status" value="1"/>
</dbReference>
<comment type="similarity">
    <text evidence="8">Belongs to the methylthiotransferase family. RimO subfamily.</text>
</comment>
<dbReference type="InterPro" id="IPR012340">
    <property type="entry name" value="NA-bd_OB-fold"/>
</dbReference>
<dbReference type="CDD" id="cd01335">
    <property type="entry name" value="Radical_SAM"/>
    <property type="match status" value="1"/>
</dbReference>
<dbReference type="InterPro" id="IPR007197">
    <property type="entry name" value="rSAM"/>
</dbReference>
<dbReference type="InterPro" id="IPR005839">
    <property type="entry name" value="Methylthiotransferase"/>
</dbReference>
<feature type="binding site" evidence="8">
    <location>
        <position position="161"/>
    </location>
    <ligand>
        <name>[4Fe-4S] cluster</name>
        <dbReference type="ChEBI" id="CHEBI:49883"/>
        <label>2</label>
        <note>4Fe-4S-S-AdoMet</note>
    </ligand>
</feature>
<dbReference type="PROSITE" id="PS50926">
    <property type="entry name" value="TRAM"/>
    <property type="match status" value="1"/>
</dbReference>
<dbReference type="GO" id="GO:0051539">
    <property type="term" value="F:4 iron, 4 sulfur cluster binding"/>
    <property type="evidence" value="ECO:0007669"/>
    <property type="project" value="UniProtKB-UniRule"/>
</dbReference>
<dbReference type="PROSITE" id="PS51918">
    <property type="entry name" value="RADICAL_SAM"/>
    <property type="match status" value="1"/>
</dbReference>
<keyword evidence="4 8" id="KW-0949">S-adenosyl-L-methionine</keyword>
<dbReference type="GO" id="GO:0005840">
    <property type="term" value="C:ribosome"/>
    <property type="evidence" value="ECO:0007669"/>
    <property type="project" value="UniProtKB-KW"/>
</dbReference>
<dbReference type="NCBIfam" id="TIGR01125">
    <property type="entry name" value="30S ribosomal protein S12 methylthiotransferase RimO"/>
    <property type="match status" value="1"/>
</dbReference>
<sequence length="444" mass="50628">MDGVKIGLVSLGCDKNRVDSEIILSGIKAEHIIVNDPREADIIIVNTCGFIESSKQESIDTILEMAEYKSKYKCRLLVATGCLTQRYGKELIDLIPEIDILLGVNDYDKLSEAIDKCISGDKEKFYSCTYSDVNINEGNRVLTTGSHFAYIRIAEGCNNFCTYCIIPKIRGKYRSRQIESILKEATSLARSGVKELILIAQDTSIYGIDIYGKSVLHKLIKRLSLIDGIEWIRILYCYPEQITQELIDEIESNKKVCKYLDIPIQHISDNVLKAMGRKGTRQDIINNIYKLRQKIKNIVLRTSIIVGFPGETQEDFEKLKKFIKDIKFDKLGVFKYSKEEGTAAALMDCQVSEDVKESREEELMSIQQQISKNINDSKIGKTYEVIVEGKEEEWYGRSYEMTPEVDGMIYFNSNNDLKIGEIVKVKITHAFEYDLIGVECYESC</sequence>
<dbReference type="Pfam" id="PF00919">
    <property type="entry name" value="UPF0004"/>
    <property type="match status" value="1"/>
</dbReference>
<evidence type="ECO:0000256" key="1">
    <source>
        <dbReference type="ARBA" id="ARBA00022485"/>
    </source>
</evidence>
<evidence type="ECO:0000259" key="11">
    <source>
        <dbReference type="PROSITE" id="PS51918"/>
    </source>
</evidence>
<comment type="function">
    <text evidence="8">Catalyzes the methylthiolation of an aspartic acid residue of ribosomal protein uS12.</text>
</comment>
<dbReference type="InterPro" id="IPR058240">
    <property type="entry name" value="rSAM_sf"/>
</dbReference>
<evidence type="ECO:0000259" key="9">
    <source>
        <dbReference type="PROSITE" id="PS50926"/>
    </source>
</evidence>
<feature type="binding site" evidence="8">
    <location>
        <position position="13"/>
    </location>
    <ligand>
        <name>[4Fe-4S] cluster</name>
        <dbReference type="ChEBI" id="CHEBI:49883"/>
        <label>1</label>
    </ligand>
</feature>
<evidence type="ECO:0000256" key="7">
    <source>
        <dbReference type="ARBA" id="ARBA00023014"/>
    </source>
</evidence>
<proteinExistence type="inferred from homology"/>
<dbReference type="GO" id="GO:0103039">
    <property type="term" value="F:protein methylthiotransferase activity"/>
    <property type="evidence" value="ECO:0007669"/>
    <property type="project" value="UniProtKB-EC"/>
</dbReference>
<dbReference type="GO" id="GO:0035599">
    <property type="term" value="F:aspartic acid methylthiotransferase activity"/>
    <property type="evidence" value="ECO:0007669"/>
    <property type="project" value="TreeGrafter"/>
</dbReference>
<keyword evidence="12" id="KW-0687">Ribonucleoprotein</keyword>
<keyword evidence="13" id="KW-1185">Reference proteome</keyword>
<accession>A0A386H2Z3</accession>
<evidence type="ECO:0000256" key="6">
    <source>
        <dbReference type="ARBA" id="ARBA00023004"/>
    </source>
</evidence>
<dbReference type="RefSeq" id="WP_119971254.1">
    <property type="nucleotide sequence ID" value="NZ_CP032416.1"/>
</dbReference>
<dbReference type="InterPro" id="IPR013848">
    <property type="entry name" value="Methylthiotransferase_N"/>
</dbReference>
<dbReference type="InterPro" id="IPR006638">
    <property type="entry name" value="Elp3/MiaA/NifB-like_rSAM"/>
</dbReference>
<dbReference type="AlphaFoldDB" id="A0A386H2Z3"/>
<dbReference type="SUPFAM" id="SSF102114">
    <property type="entry name" value="Radical SAM enzymes"/>
    <property type="match status" value="1"/>
</dbReference>
<dbReference type="GO" id="GO:0140101">
    <property type="term" value="F:catalytic activity, acting on a tRNA"/>
    <property type="evidence" value="ECO:0007669"/>
    <property type="project" value="UniProtKB-ARBA"/>
</dbReference>
<dbReference type="InterPro" id="IPR038135">
    <property type="entry name" value="Methylthiotransferase_N_sf"/>
</dbReference>
<dbReference type="Pfam" id="PF04055">
    <property type="entry name" value="Radical_SAM"/>
    <property type="match status" value="1"/>
</dbReference>
<dbReference type="Gene3D" id="2.40.50.140">
    <property type="entry name" value="Nucleic acid-binding proteins"/>
    <property type="match status" value="1"/>
</dbReference>